<evidence type="ECO:0000256" key="7">
    <source>
        <dbReference type="ARBA" id="ARBA00023239"/>
    </source>
</evidence>
<dbReference type="InterPro" id="IPR018509">
    <property type="entry name" value="DHquinase_II_CS"/>
</dbReference>
<feature type="binding site" evidence="8 10">
    <location>
        <position position="79"/>
    </location>
    <ligand>
        <name>substrate</name>
    </ligand>
</feature>
<accession>A0A543AGR0</accession>
<comment type="catalytic activity">
    <reaction evidence="1 8">
        <text>3-dehydroquinate = 3-dehydroshikimate + H2O</text>
        <dbReference type="Rhea" id="RHEA:21096"/>
        <dbReference type="ChEBI" id="CHEBI:15377"/>
        <dbReference type="ChEBI" id="CHEBI:16630"/>
        <dbReference type="ChEBI" id="CHEBI:32364"/>
        <dbReference type="EC" id="4.2.1.10"/>
    </reaction>
</comment>
<dbReference type="EMBL" id="VFOU01000003">
    <property type="protein sequence ID" value="TQL71765.1"/>
    <property type="molecule type" value="Genomic_DNA"/>
</dbReference>
<evidence type="ECO:0000256" key="5">
    <source>
        <dbReference type="ARBA" id="ARBA00012060"/>
    </source>
</evidence>
<dbReference type="GO" id="GO:0009423">
    <property type="term" value="P:chorismate biosynthetic process"/>
    <property type="evidence" value="ECO:0007669"/>
    <property type="project" value="UniProtKB-UniRule"/>
</dbReference>
<feature type="binding site" evidence="8 10">
    <location>
        <position position="116"/>
    </location>
    <ligand>
        <name>substrate</name>
    </ligand>
</feature>
<name>A0A543AGR0_9MICC</name>
<dbReference type="Gene3D" id="3.40.50.9100">
    <property type="entry name" value="Dehydroquinase, class II"/>
    <property type="match status" value="1"/>
</dbReference>
<comment type="pathway">
    <text evidence="2 8">Metabolic intermediate biosynthesis; chorismate biosynthesis; chorismate from D-erythrose 4-phosphate and phosphoenolpyruvate: step 3/7.</text>
</comment>
<dbReference type="GO" id="GO:0008652">
    <property type="term" value="P:amino acid biosynthetic process"/>
    <property type="evidence" value="ECO:0007669"/>
    <property type="project" value="UniProtKB-KW"/>
</dbReference>
<reference evidence="12 13" key="1">
    <citation type="submission" date="2019-06" db="EMBL/GenBank/DDBJ databases">
        <title>Sequencing the genomes of 1000 actinobacteria strains.</title>
        <authorList>
            <person name="Klenk H.-P."/>
        </authorList>
    </citation>
    <scope>NUCLEOTIDE SEQUENCE [LARGE SCALE GENOMIC DNA]</scope>
    <source>
        <strain evidence="12 13">DSM 24083</strain>
    </source>
</reference>
<keyword evidence="7 8" id="KW-0456">Lyase</keyword>
<dbReference type="AlphaFoldDB" id="A0A543AGR0"/>
<dbReference type="RefSeq" id="WP_141867609.1">
    <property type="nucleotide sequence ID" value="NZ_BAABAN010000001.1"/>
</dbReference>
<dbReference type="HAMAP" id="MF_00169">
    <property type="entry name" value="AroQ"/>
    <property type="match status" value="1"/>
</dbReference>
<dbReference type="InterPro" id="IPR036441">
    <property type="entry name" value="DHquinase_II_sf"/>
</dbReference>
<dbReference type="NCBIfam" id="TIGR01088">
    <property type="entry name" value="aroQ"/>
    <property type="match status" value="1"/>
</dbReference>
<evidence type="ECO:0000313" key="13">
    <source>
        <dbReference type="Proteomes" id="UP000319746"/>
    </source>
</evidence>
<comment type="similarity">
    <text evidence="3 8">Belongs to the type-II 3-dehydroquinase family.</text>
</comment>
<comment type="subunit">
    <text evidence="4 8">Homododecamer.</text>
</comment>
<feature type="active site" description="Proton donor" evidence="8 9">
    <location>
        <position position="105"/>
    </location>
</feature>
<feature type="binding site" evidence="8 10">
    <location>
        <begin position="106"/>
        <end position="107"/>
    </location>
    <ligand>
        <name>substrate</name>
    </ligand>
</feature>
<gene>
    <name evidence="8" type="primary">aroQ</name>
    <name evidence="12" type="ORF">FB556_2267</name>
</gene>
<evidence type="ECO:0000256" key="6">
    <source>
        <dbReference type="ARBA" id="ARBA00023141"/>
    </source>
</evidence>
<feature type="site" description="Transition state stabilizer" evidence="8 11">
    <location>
        <position position="18"/>
    </location>
</feature>
<keyword evidence="13" id="KW-1185">Reference proteome</keyword>
<evidence type="ECO:0000256" key="9">
    <source>
        <dbReference type="PIRSR" id="PIRSR001399-1"/>
    </source>
</evidence>
<dbReference type="GO" id="GO:0009073">
    <property type="term" value="P:aromatic amino acid family biosynthetic process"/>
    <property type="evidence" value="ECO:0007669"/>
    <property type="project" value="UniProtKB-KW"/>
</dbReference>
<dbReference type="PROSITE" id="PS01029">
    <property type="entry name" value="DEHYDROQUINASE_II"/>
    <property type="match status" value="1"/>
</dbReference>
<organism evidence="12 13">
    <name type="scientific">Enteractinococcus coprophilus</name>
    <dbReference type="NCBI Taxonomy" id="1027633"/>
    <lineage>
        <taxon>Bacteria</taxon>
        <taxon>Bacillati</taxon>
        <taxon>Actinomycetota</taxon>
        <taxon>Actinomycetes</taxon>
        <taxon>Micrococcales</taxon>
        <taxon>Micrococcaceae</taxon>
    </lineage>
</organism>
<evidence type="ECO:0000256" key="11">
    <source>
        <dbReference type="PIRSR" id="PIRSR001399-3"/>
    </source>
</evidence>
<evidence type="ECO:0000256" key="8">
    <source>
        <dbReference type="HAMAP-Rule" id="MF_00169"/>
    </source>
</evidence>
<evidence type="ECO:0000256" key="3">
    <source>
        <dbReference type="ARBA" id="ARBA00011037"/>
    </source>
</evidence>
<dbReference type="EC" id="4.2.1.10" evidence="5 8"/>
<dbReference type="SUPFAM" id="SSF52304">
    <property type="entry name" value="Type II 3-dehydroquinate dehydratase"/>
    <property type="match status" value="1"/>
</dbReference>
<dbReference type="NCBIfam" id="NF003805">
    <property type="entry name" value="PRK05395.1-2"/>
    <property type="match status" value="1"/>
</dbReference>
<dbReference type="NCBIfam" id="NF003807">
    <property type="entry name" value="PRK05395.1-4"/>
    <property type="match status" value="1"/>
</dbReference>
<proteinExistence type="inferred from homology"/>
<dbReference type="PANTHER" id="PTHR21272">
    <property type="entry name" value="CATABOLIC 3-DEHYDROQUINASE"/>
    <property type="match status" value="1"/>
</dbReference>
<dbReference type="GO" id="GO:0019631">
    <property type="term" value="P:quinate catabolic process"/>
    <property type="evidence" value="ECO:0007669"/>
    <property type="project" value="TreeGrafter"/>
</dbReference>
<keyword evidence="6 8" id="KW-0057">Aromatic amino acid biosynthesis</keyword>
<dbReference type="PIRSF" id="PIRSF001399">
    <property type="entry name" value="DHquinase_II"/>
    <property type="match status" value="1"/>
</dbReference>
<comment type="caution">
    <text evidence="12">The sequence shown here is derived from an EMBL/GenBank/DDBJ whole genome shotgun (WGS) entry which is preliminary data.</text>
</comment>
<feature type="active site" description="Proton acceptor" evidence="8 9">
    <location>
        <position position="23"/>
    </location>
</feature>
<feature type="binding site" evidence="8 10">
    <location>
        <position position="85"/>
    </location>
    <ligand>
        <name>substrate</name>
    </ligand>
</feature>
<dbReference type="OrthoDB" id="9790793at2"/>
<evidence type="ECO:0000256" key="10">
    <source>
        <dbReference type="PIRSR" id="PIRSR001399-2"/>
    </source>
</evidence>
<comment type="function">
    <text evidence="8">Catalyzes a trans-dehydration via an enolate intermediate.</text>
</comment>
<dbReference type="PANTHER" id="PTHR21272:SF3">
    <property type="entry name" value="CATABOLIC 3-DEHYDROQUINASE"/>
    <property type="match status" value="1"/>
</dbReference>
<evidence type="ECO:0000256" key="2">
    <source>
        <dbReference type="ARBA" id="ARBA00004902"/>
    </source>
</evidence>
<evidence type="ECO:0000256" key="1">
    <source>
        <dbReference type="ARBA" id="ARBA00001864"/>
    </source>
</evidence>
<dbReference type="Pfam" id="PF01220">
    <property type="entry name" value="DHquinase_II"/>
    <property type="match status" value="1"/>
</dbReference>
<protein>
    <recommendedName>
        <fullName evidence="5 8">3-dehydroquinate dehydratase</fullName>
        <shortName evidence="8">3-dehydroquinase</shortName>
        <ecNumber evidence="5 8">4.2.1.10</ecNumber>
    </recommendedName>
    <alternativeName>
        <fullName evidence="8">Type II DHQase</fullName>
    </alternativeName>
</protein>
<evidence type="ECO:0000313" key="12">
    <source>
        <dbReference type="EMBL" id="TQL71765.1"/>
    </source>
</evidence>
<keyword evidence="8" id="KW-0028">Amino-acid biosynthesis</keyword>
<dbReference type="Proteomes" id="UP000319746">
    <property type="component" value="Unassembled WGS sequence"/>
</dbReference>
<dbReference type="NCBIfam" id="NF003806">
    <property type="entry name" value="PRK05395.1-3"/>
    <property type="match status" value="1"/>
</dbReference>
<feature type="binding site" evidence="8 10">
    <location>
        <position position="92"/>
    </location>
    <ligand>
        <name>substrate</name>
    </ligand>
</feature>
<evidence type="ECO:0000256" key="4">
    <source>
        <dbReference type="ARBA" id="ARBA00011193"/>
    </source>
</evidence>
<sequence>MKTIYVLNGPNLNLLGLRDPATYGTQTLADIESTCQQVADELGLELVFRQSNHEGELVDWIHEAGAQVADDTSVGVVLNAGAYTHTSVALADAISGAFVPTIEVHISNVHAREAFRHHSYLSPVAAGVIVGLGSYGYELGMQALAHRAEQ</sequence>
<dbReference type="CDD" id="cd00466">
    <property type="entry name" value="DHQase_II"/>
    <property type="match status" value="1"/>
</dbReference>
<dbReference type="UniPathway" id="UPA00053">
    <property type="reaction ID" value="UER00086"/>
</dbReference>
<dbReference type="InterPro" id="IPR001874">
    <property type="entry name" value="DHquinase_II"/>
</dbReference>
<dbReference type="GO" id="GO:0003855">
    <property type="term" value="F:3-dehydroquinate dehydratase activity"/>
    <property type="evidence" value="ECO:0007669"/>
    <property type="project" value="UniProtKB-UniRule"/>
</dbReference>